<dbReference type="AlphaFoldDB" id="A0AAW1MFD7"/>
<gene>
    <name evidence="16" type="ORF">QE152_g7441</name>
</gene>
<keyword evidence="17" id="KW-1185">Reference proteome</keyword>
<dbReference type="PANTHER" id="PTHR12121:SF37">
    <property type="entry name" value="2',5'-PHOSPHODIESTERASE 12"/>
    <property type="match status" value="1"/>
</dbReference>
<keyword evidence="5" id="KW-0540">Nuclease</keyword>
<evidence type="ECO:0000313" key="17">
    <source>
        <dbReference type="Proteomes" id="UP001458880"/>
    </source>
</evidence>
<evidence type="ECO:0000313" key="16">
    <source>
        <dbReference type="EMBL" id="KAK9744936.1"/>
    </source>
</evidence>
<evidence type="ECO:0000256" key="1">
    <source>
        <dbReference type="ARBA" id="ARBA00001946"/>
    </source>
</evidence>
<keyword evidence="3" id="KW-0597">Phosphoprotein</keyword>
<evidence type="ECO:0000256" key="11">
    <source>
        <dbReference type="ARBA" id="ARBA00023128"/>
    </source>
</evidence>
<keyword evidence="8" id="KW-0269">Exonuclease</keyword>
<evidence type="ECO:0000256" key="13">
    <source>
        <dbReference type="ARBA" id="ARBA00083541"/>
    </source>
</evidence>
<dbReference type="Gene3D" id="3.60.10.10">
    <property type="entry name" value="Endonuclease/exonuclease/phosphatase"/>
    <property type="match status" value="1"/>
</dbReference>
<keyword evidence="9" id="KW-0460">Magnesium</keyword>
<comment type="cofactor">
    <cofactor evidence="1">
        <name>Mg(2+)</name>
        <dbReference type="ChEBI" id="CHEBI:18420"/>
    </cofactor>
</comment>
<dbReference type="GO" id="GO:0005759">
    <property type="term" value="C:mitochondrial matrix"/>
    <property type="evidence" value="ECO:0007669"/>
    <property type="project" value="UniProtKB-SubCell"/>
</dbReference>
<keyword evidence="6" id="KW-0479">Metal-binding</keyword>
<dbReference type="PANTHER" id="PTHR12121">
    <property type="entry name" value="CARBON CATABOLITE REPRESSOR PROTEIN 4"/>
    <property type="match status" value="1"/>
</dbReference>
<evidence type="ECO:0000256" key="2">
    <source>
        <dbReference type="ARBA" id="ARBA00004305"/>
    </source>
</evidence>
<feature type="domain" description="2',5'-phosphodiesterase 12-like N-terminal" evidence="15">
    <location>
        <begin position="120"/>
        <end position="203"/>
    </location>
</feature>
<evidence type="ECO:0000259" key="14">
    <source>
        <dbReference type="Pfam" id="PF03372"/>
    </source>
</evidence>
<organism evidence="16 17">
    <name type="scientific">Popillia japonica</name>
    <name type="common">Japanese beetle</name>
    <dbReference type="NCBI Taxonomy" id="7064"/>
    <lineage>
        <taxon>Eukaryota</taxon>
        <taxon>Metazoa</taxon>
        <taxon>Ecdysozoa</taxon>
        <taxon>Arthropoda</taxon>
        <taxon>Hexapoda</taxon>
        <taxon>Insecta</taxon>
        <taxon>Pterygota</taxon>
        <taxon>Neoptera</taxon>
        <taxon>Endopterygota</taxon>
        <taxon>Coleoptera</taxon>
        <taxon>Polyphaga</taxon>
        <taxon>Scarabaeiformia</taxon>
        <taxon>Scarabaeidae</taxon>
        <taxon>Rutelinae</taxon>
        <taxon>Popillia</taxon>
    </lineage>
</organism>
<protein>
    <recommendedName>
        <fullName evidence="12">2',5'-phosphodiesterase 12</fullName>
    </recommendedName>
    <alternativeName>
        <fullName evidence="13">Mitochondrial deadenylase</fullName>
    </alternativeName>
</protein>
<evidence type="ECO:0000259" key="15">
    <source>
        <dbReference type="Pfam" id="PF21171"/>
    </source>
</evidence>
<dbReference type="GO" id="GO:0000288">
    <property type="term" value="P:nuclear-transcribed mRNA catabolic process, deadenylation-dependent decay"/>
    <property type="evidence" value="ECO:0007669"/>
    <property type="project" value="TreeGrafter"/>
</dbReference>
<dbReference type="Proteomes" id="UP001458880">
    <property type="component" value="Unassembled WGS sequence"/>
</dbReference>
<dbReference type="InterPro" id="IPR048821">
    <property type="entry name" value="PDE12-like_N"/>
</dbReference>
<dbReference type="GO" id="GO:0004519">
    <property type="term" value="F:endonuclease activity"/>
    <property type="evidence" value="ECO:0007669"/>
    <property type="project" value="UniProtKB-KW"/>
</dbReference>
<dbReference type="InterPro" id="IPR050410">
    <property type="entry name" value="CCR4/nocturin_mRNA_transcr"/>
</dbReference>
<dbReference type="GO" id="GO:0046872">
    <property type="term" value="F:metal ion binding"/>
    <property type="evidence" value="ECO:0007669"/>
    <property type="project" value="UniProtKB-KW"/>
</dbReference>
<evidence type="ECO:0000256" key="9">
    <source>
        <dbReference type="ARBA" id="ARBA00022842"/>
    </source>
</evidence>
<comment type="caution">
    <text evidence="16">The sequence shown here is derived from an EMBL/GenBank/DDBJ whole genome shotgun (WGS) entry which is preliminary data.</text>
</comment>
<dbReference type="EMBL" id="JASPKY010000054">
    <property type="protein sequence ID" value="KAK9744936.1"/>
    <property type="molecule type" value="Genomic_DNA"/>
</dbReference>
<keyword evidence="11" id="KW-0496">Mitochondrion</keyword>
<dbReference type="Pfam" id="PF03372">
    <property type="entry name" value="Exo_endo_phos"/>
    <property type="match status" value="1"/>
</dbReference>
<evidence type="ECO:0000256" key="4">
    <source>
        <dbReference type="ARBA" id="ARBA00022664"/>
    </source>
</evidence>
<dbReference type="FunFam" id="3.60.10.10:FF:000018">
    <property type="entry name" value="2',5'-phosphodiesterase 12"/>
    <property type="match status" value="1"/>
</dbReference>
<dbReference type="Pfam" id="PF21171">
    <property type="entry name" value="PDE12-like_N"/>
    <property type="match status" value="1"/>
</dbReference>
<keyword evidence="10" id="KW-0809">Transit peptide</keyword>
<dbReference type="InterPro" id="IPR005135">
    <property type="entry name" value="Endo/exonuclease/phosphatase"/>
</dbReference>
<evidence type="ECO:0000256" key="5">
    <source>
        <dbReference type="ARBA" id="ARBA00022722"/>
    </source>
</evidence>
<feature type="domain" description="Endonuclease/exonuclease/phosphatase" evidence="14">
    <location>
        <begin position="237"/>
        <end position="545"/>
    </location>
</feature>
<comment type="subcellular location">
    <subcellularLocation>
        <location evidence="2">Mitochondrion matrix</location>
    </subcellularLocation>
</comment>
<keyword evidence="7" id="KW-0378">Hydrolase</keyword>
<evidence type="ECO:0000256" key="12">
    <source>
        <dbReference type="ARBA" id="ARBA00072755"/>
    </source>
</evidence>
<accession>A0AAW1MFD7</accession>
<evidence type="ECO:0000256" key="10">
    <source>
        <dbReference type="ARBA" id="ARBA00022946"/>
    </source>
</evidence>
<evidence type="ECO:0000256" key="3">
    <source>
        <dbReference type="ARBA" id="ARBA00022553"/>
    </source>
</evidence>
<dbReference type="InterPro" id="IPR036691">
    <property type="entry name" value="Endo/exonu/phosph_ase_sf"/>
</dbReference>
<keyword evidence="4" id="KW-0507">mRNA processing</keyword>
<sequence length="555" mass="63846">MDKAYLRHSNGTFDISFHLIHSGFNVDRRFNFSRKLDEPVSSFLTRVNANVEKVVNKKKKKKKNEYSVMESEEHKVTASLLQENSVINDEVLCETVFKDNNKNVYLRVLDKDYLIIINAPYINTISLPNSILANFPVYPSKFEAVFAKKSLCEFIWYVSNNKKSWNKAGEGFIYIPSNADINSHLKLTCIPKNEVSEGPIVEVIADVAVDASPGECPFEYRHMFTKNRCTDRSFRVVTYNILADLYCDSDFTRTVLYPYCPPYALHIDYRKQLVLKELLGYNGDIICLQEVDRKVYTYDLEPVFSSLNYGSNFMLKGGQVAEGLTCFYNTDRFKFIQDASFVIAEEIGNNQIFDFIWEKICKNEKLKERILNRTTALQIIILEHIDTGNLLLLANTHLYFHPDADHIRLIQGYITIRYIEDIYAALQEKYKDKNINVIFCGDFNSVPECGIYQLYTTGSVPEDIIDFKSKEEEAIEGIHLRQQFQLASACGTPKYTNFTAGFADCLDYIYYEKTKLSVEQVIPLPTNEELTQNTALPSIVFPSDHISLVADLKFL</sequence>
<dbReference type="GO" id="GO:0006397">
    <property type="term" value="P:mRNA processing"/>
    <property type="evidence" value="ECO:0007669"/>
    <property type="project" value="UniProtKB-KW"/>
</dbReference>
<name>A0AAW1MFD7_POPJA</name>
<reference evidence="16 17" key="1">
    <citation type="journal article" date="2024" name="BMC Genomics">
        <title>De novo assembly and annotation of Popillia japonica's genome with initial clues to its potential as an invasive pest.</title>
        <authorList>
            <person name="Cucini C."/>
            <person name="Boschi S."/>
            <person name="Funari R."/>
            <person name="Cardaioli E."/>
            <person name="Iannotti N."/>
            <person name="Marturano G."/>
            <person name="Paoli F."/>
            <person name="Bruttini M."/>
            <person name="Carapelli A."/>
            <person name="Frati F."/>
            <person name="Nardi F."/>
        </authorList>
    </citation>
    <scope>NUCLEOTIDE SEQUENCE [LARGE SCALE GENOMIC DNA]</scope>
    <source>
        <strain evidence="16">DMR45628</strain>
    </source>
</reference>
<keyword evidence="16" id="KW-0255">Endonuclease</keyword>
<dbReference type="GO" id="GO:0004535">
    <property type="term" value="F:poly(A)-specific ribonuclease activity"/>
    <property type="evidence" value="ECO:0007669"/>
    <property type="project" value="UniProtKB-ARBA"/>
</dbReference>
<dbReference type="SUPFAM" id="SSF56219">
    <property type="entry name" value="DNase I-like"/>
    <property type="match status" value="1"/>
</dbReference>
<proteinExistence type="predicted"/>
<evidence type="ECO:0000256" key="7">
    <source>
        <dbReference type="ARBA" id="ARBA00022801"/>
    </source>
</evidence>
<evidence type="ECO:0000256" key="8">
    <source>
        <dbReference type="ARBA" id="ARBA00022839"/>
    </source>
</evidence>
<evidence type="ECO:0000256" key="6">
    <source>
        <dbReference type="ARBA" id="ARBA00022723"/>
    </source>
</evidence>